<keyword evidence="3 6" id="KW-0812">Transmembrane</keyword>
<dbReference type="InterPro" id="IPR003838">
    <property type="entry name" value="ABC3_permease_C"/>
</dbReference>
<gene>
    <name evidence="9" type="ORF">CGL56_15565</name>
</gene>
<keyword evidence="10" id="KW-1185">Reference proteome</keyword>
<evidence type="ECO:0000256" key="2">
    <source>
        <dbReference type="ARBA" id="ARBA00022475"/>
    </source>
</evidence>
<dbReference type="Pfam" id="PF12704">
    <property type="entry name" value="MacB_PCD"/>
    <property type="match status" value="1"/>
</dbReference>
<keyword evidence="5 6" id="KW-0472">Membrane</keyword>
<dbReference type="RefSeq" id="WP_099107505.1">
    <property type="nucleotide sequence ID" value="NZ_JAATJF010000003.1"/>
</dbReference>
<feature type="transmembrane region" description="Helical" evidence="6">
    <location>
        <begin position="20"/>
        <end position="40"/>
    </location>
</feature>
<keyword evidence="4 6" id="KW-1133">Transmembrane helix</keyword>
<evidence type="ECO:0000256" key="4">
    <source>
        <dbReference type="ARBA" id="ARBA00022989"/>
    </source>
</evidence>
<feature type="domain" description="MacB-like periplasmic core" evidence="8">
    <location>
        <begin position="18"/>
        <end position="199"/>
    </location>
</feature>
<feature type="transmembrane region" description="Helical" evidence="6">
    <location>
        <begin position="330"/>
        <end position="361"/>
    </location>
</feature>
<dbReference type="PANTHER" id="PTHR43738:SF2">
    <property type="entry name" value="ABC TRANSPORTER PERMEASE"/>
    <property type="match status" value="1"/>
</dbReference>
<evidence type="ECO:0000259" key="8">
    <source>
        <dbReference type="Pfam" id="PF12704"/>
    </source>
</evidence>
<accession>A0A2G0CC26</accession>
<name>A0A2G0CC26_9BACT</name>
<sequence length="415" mass="44728">MSLFSLAWRNLLYRPWTTLLSVILAALGAGLISIVLLLNWQLEQQFDRNLAGIDLVVGAKGSPLQLMMSSMYHISSPTGNVPLDAVKPFLNPEHPYIGLGVPLSLGDSYRGRRIVGTRPEFLELYGGTLARGTMWTEVMDVVAGATAARELGLDLGDTFQSSHGLIEDDDLTHRNAPRFRVVGVLAPTGTVADLVLLTPNESLWAVHDTHDHDHADSSAAPGYDVTAPLTRYGDESITSVLLRFRGTSVAGLNMQRSINENTEMQAVTPSIQLSELYATVGQGEEILRLLGYVVVGVSILSIFIGLYSSLDRRRGELALLRSLGAGPGKLFGLLLLEGTLTAVTGALLGLALSHAGMALIGRYFAENYRYDFRTLVFLPEEAWILLAALVVGALASLLPARRAARTDVHDTLAGG</sequence>
<organism evidence="9 10">
    <name type="scientific">Neolewinella marina</name>
    <dbReference type="NCBI Taxonomy" id="438751"/>
    <lineage>
        <taxon>Bacteria</taxon>
        <taxon>Pseudomonadati</taxon>
        <taxon>Bacteroidota</taxon>
        <taxon>Saprospiria</taxon>
        <taxon>Saprospirales</taxon>
        <taxon>Lewinellaceae</taxon>
        <taxon>Neolewinella</taxon>
    </lineage>
</organism>
<reference evidence="9 10" key="1">
    <citation type="submission" date="2017-10" db="EMBL/GenBank/DDBJ databases">
        <title>The draft genome sequence of Lewinella marina KCTC 32374.</title>
        <authorList>
            <person name="Wang K."/>
        </authorList>
    </citation>
    <scope>NUCLEOTIDE SEQUENCE [LARGE SCALE GENOMIC DNA]</scope>
    <source>
        <strain evidence="9 10">MKG-38</strain>
    </source>
</reference>
<dbReference type="EMBL" id="PDLO01000008">
    <property type="protein sequence ID" value="PHK97515.1"/>
    <property type="molecule type" value="Genomic_DNA"/>
</dbReference>
<dbReference type="PANTHER" id="PTHR43738">
    <property type="entry name" value="ABC TRANSPORTER, MEMBRANE PROTEIN"/>
    <property type="match status" value="1"/>
</dbReference>
<dbReference type="Proteomes" id="UP000226437">
    <property type="component" value="Unassembled WGS sequence"/>
</dbReference>
<protein>
    <recommendedName>
        <fullName evidence="11">ABC transporter permease</fullName>
    </recommendedName>
</protein>
<evidence type="ECO:0000313" key="10">
    <source>
        <dbReference type="Proteomes" id="UP000226437"/>
    </source>
</evidence>
<evidence type="ECO:0000313" key="9">
    <source>
        <dbReference type="EMBL" id="PHK97515.1"/>
    </source>
</evidence>
<evidence type="ECO:0000256" key="1">
    <source>
        <dbReference type="ARBA" id="ARBA00004651"/>
    </source>
</evidence>
<comment type="subcellular location">
    <subcellularLocation>
        <location evidence="1">Cell membrane</location>
        <topology evidence="1">Multi-pass membrane protein</topology>
    </subcellularLocation>
</comment>
<dbReference type="InterPro" id="IPR025857">
    <property type="entry name" value="MacB_PCD"/>
</dbReference>
<evidence type="ECO:0008006" key="11">
    <source>
        <dbReference type="Google" id="ProtNLM"/>
    </source>
</evidence>
<feature type="transmembrane region" description="Helical" evidence="6">
    <location>
        <begin position="289"/>
        <end position="310"/>
    </location>
</feature>
<evidence type="ECO:0000256" key="3">
    <source>
        <dbReference type="ARBA" id="ARBA00022692"/>
    </source>
</evidence>
<proteinExistence type="predicted"/>
<feature type="domain" description="ABC3 transporter permease C-terminal" evidence="7">
    <location>
        <begin position="290"/>
        <end position="407"/>
    </location>
</feature>
<dbReference type="GO" id="GO:0005886">
    <property type="term" value="C:plasma membrane"/>
    <property type="evidence" value="ECO:0007669"/>
    <property type="project" value="UniProtKB-SubCell"/>
</dbReference>
<evidence type="ECO:0000259" key="7">
    <source>
        <dbReference type="Pfam" id="PF02687"/>
    </source>
</evidence>
<feature type="transmembrane region" description="Helical" evidence="6">
    <location>
        <begin position="382"/>
        <end position="400"/>
    </location>
</feature>
<dbReference type="AlphaFoldDB" id="A0A2G0CC26"/>
<keyword evidence="2" id="KW-1003">Cell membrane</keyword>
<dbReference type="InterPro" id="IPR051125">
    <property type="entry name" value="ABC-4/HrtB_transporter"/>
</dbReference>
<evidence type="ECO:0000256" key="5">
    <source>
        <dbReference type="ARBA" id="ARBA00023136"/>
    </source>
</evidence>
<dbReference type="Pfam" id="PF02687">
    <property type="entry name" value="FtsX"/>
    <property type="match status" value="1"/>
</dbReference>
<comment type="caution">
    <text evidence="9">The sequence shown here is derived from an EMBL/GenBank/DDBJ whole genome shotgun (WGS) entry which is preliminary data.</text>
</comment>
<evidence type="ECO:0000256" key="6">
    <source>
        <dbReference type="SAM" id="Phobius"/>
    </source>
</evidence>
<dbReference type="OrthoDB" id="9784014at2"/>